<dbReference type="OrthoDB" id="5850908at2759"/>
<sequence>MILVTDHKPLLAIFSSSKSTPILVANRLARWANILNNYDYDIEYRNTKDHANVDVLIRLPVGPDNLFDVFEEYTDHDIVCSISFLGHIVSPSNPEILKQETLKNSLLCEVI</sequence>
<protein>
    <recommendedName>
        <fullName evidence="3">Reverse transcriptase RNase H-like domain-containing protein</fullName>
    </recommendedName>
</protein>
<name>A0A0C2J161_THEKT</name>
<dbReference type="AlphaFoldDB" id="A0A0C2J161"/>
<evidence type="ECO:0000313" key="1">
    <source>
        <dbReference type="EMBL" id="KII71519.1"/>
    </source>
</evidence>
<dbReference type="InterPro" id="IPR050951">
    <property type="entry name" value="Retrovirus_Pol_polyprotein"/>
</dbReference>
<gene>
    <name evidence="1" type="ORF">RF11_04058</name>
</gene>
<evidence type="ECO:0000313" key="2">
    <source>
        <dbReference type="Proteomes" id="UP000031668"/>
    </source>
</evidence>
<comment type="caution">
    <text evidence="1">The sequence shown here is derived from an EMBL/GenBank/DDBJ whole genome shotgun (WGS) entry which is preliminary data.</text>
</comment>
<dbReference type="PANTHER" id="PTHR37984:SF5">
    <property type="entry name" value="PROTEIN NYNRIN-LIKE"/>
    <property type="match status" value="1"/>
</dbReference>
<keyword evidence="2" id="KW-1185">Reference proteome</keyword>
<dbReference type="EMBL" id="JWZT01001735">
    <property type="protein sequence ID" value="KII71519.1"/>
    <property type="molecule type" value="Genomic_DNA"/>
</dbReference>
<dbReference type="Proteomes" id="UP000031668">
    <property type="component" value="Unassembled WGS sequence"/>
</dbReference>
<proteinExistence type="predicted"/>
<reference evidence="1 2" key="1">
    <citation type="journal article" date="2014" name="Genome Biol. Evol.">
        <title>The genome of the myxosporean Thelohanellus kitauei shows adaptations to nutrient acquisition within its fish host.</title>
        <authorList>
            <person name="Yang Y."/>
            <person name="Xiong J."/>
            <person name="Zhou Z."/>
            <person name="Huo F."/>
            <person name="Miao W."/>
            <person name="Ran C."/>
            <person name="Liu Y."/>
            <person name="Zhang J."/>
            <person name="Feng J."/>
            <person name="Wang M."/>
            <person name="Wang M."/>
            <person name="Wang L."/>
            <person name="Yao B."/>
        </authorList>
    </citation>
    <scope>NUCLEOTIDE SEQUENCE [LARGE SCALE GENOMIC DNA]</scope>
    <source>
        <strain evidence="1">Wuqing</strain>
    </source>
</reference>
<accession>A0A0C2J161</accession>
<evidence type="ECO:0008006" key="3">
    <source>
        <dbReference type="Google" id="ProtNLM"/>
    </source>
</evidence>
<organism evidence="1 2">
    <name type="scientific">Thelohanellus kitauei</name>
    <name type="common">Myxosporean</name>
    <dbReference type="NCBI Taxonomy" id="669202"/>
    <lineage>
        <taxon>Eukaryota</taxon>
        <taxon>Metazoa</taxon>
        <taxon>Cnidaria</taxon>
        <taxon>Myxozoa</taxon>
        <taxon>Myxosporea</taxon>
        <taxon>Bivalvulida</taxon>
        <taxon>Platysporina</taxon>
        <taxon>Myxobolidae</taxon>
        <taxon>Thelohanellus</taxon>
    </lineage>
</organism>
<dbReference type="PANTHER" id="PTHR37984">
    <property type="entry name" value="PROTEIN CBG26694"/>
    <property type="match status" value="1"/>
</dbReference>